<organism evidence="2 3">
    <name type="scientific">Aspergillus bertholletiae</name>
    <dbReference type="NCBI Taxonomy" id="1226010"/>
    <lineage>
        <taxon>Eukaryota</taxon>
        <taxon>Fungi</taxon>
        <taxon>Dikarya</taxon>
        <taxon>Ascomycota</taxon>
        <taxon>Pezizomycotina</taxon>
        <taxon>Eurotiomycetes</taxon>
        <taxon>Eurotiomycetidae</taxon>
        <taxon>Eurotiales</taxon>
        <taxon>Aspergillaceae</taxon>
        <taxon>Aspergillus</taxon>
        <taxon>Aspergillus subgen. Circumdati</taxon>
    </lineage>
</organism>
<dbReference type="OrthoDB" id="10265971at2759"/>
<evidence type="ECO:0000256" key="1">
    <source>
        <dbReference type="SAM" id="MobiDB-lite"/>
    </source>
</evidence>
<feature type="region of interest" description="Disordered" evidence="1">
    <location>
        <begin position="1"/>
        <end position="25"/>
    </location>
</feature>
<accession>A0A5N7BK71</accession>
<feature type="compositionally biased region" description="Basic and acidic residues" evidence="1">
    <location>
        <begin position="1147"/>
        <end position="1158"/>
    </location>
</feature>
<feature type="compositionally biased region" description="Basic and acidic residues" evidence="1">
    <location>
        <begin position="516"/>
        <end position="529"/>
    </location>
</feature>
<dbReference type="EMBL" id="ML736164">
    <property type="protein sequence ID" value="KAE8382179.1"/>
    <property type="molecule type" value="Genomic_DNA"/>
</dbReference>
<proteinExistence type="predicted"/>
<feature type="region of interest" description="Disordered" evidence="1">
    <location>
        <begin position="507"/>
        <end position="529"/>
    </location>
</feature>
<keyword evidence="3" id="KW-1185">Reference proteome</keyword>
<evidence type="ECO:0000313" key="2">
    <source>
        <dbReference type="EMBL" id="KAE8382179.1"/>
    </source>
</evidence>
<feature type="region of interest" description="Disordered" evidence="1">
    <location>
        <begin position="604"/>
        <end position="627"/>
    </location>
</feature>
<sequence length="1158" mass="127537">MPRTRQLDIPIPLRDDGASVPATTTEDNPGGLLVLDFGLDEELISHSHLMARHTKFWLSSSGDVGCFATGFSEVLTEVAAVTGTNIILVDEVKGVQISGSSVEDVEDASAKLTRIEKPLSCLVSPKLGNMSISTEDKATQYSIQNYSSLNKVALRRVLTDPATSLNLGINQMFVTTSLSFDEESQTYKLPENIINPLPISSGPRKSRIWNGYTFPEVGKGDGFILLDSVEDTNIPAANSVISPTHPFLTAEKAKQVNKWVAEGKEMGTTSEQPEQPPTPPPESSNNTVLLPVGKRGPAIKTRRPISSAIPSSQSVPPMAPVTRAESIKTPDLVPKEEDAPRKIWKMTYSADAGNTDVQVCCPKPVTPYELRDVADSFVDASTRAAPKPCIPGIFNETKYGFKKHSHLPDNNKNNKNGRNSPKATRKGNYVPFSASRRLDMSNVLVDVTAPDTIITTPLPMMRADHPSLIPLKSNFEPEQLDLKNDARSWVSGIANDLNSLVIEGDCGSQGEPGSALHEEAKSDRNENLSEQIKRHVMLEETFLKERRDSTTISEVPTCVANSPGPRSQMNAILAKRRLEELERGYKAERKLPSDEMVTREFHRTMNQKAPKPSHNASSKISRKAERQATLEDAWGIKKKPTKKKVPDHPASSENMEVEDTSARHTAQDYVHHTNKVQGELSMSEDIKQLYEVLKPTLEAAEYFPGSLTLETQIGLALIPVLPKTYEEGLIPLSEWAEIMQPKTGVSAPTTKFIDRLTTSGLDVDHIVDLKTSDKKRRFFEHEDNEYSVFYEFHCRSKTDQPIIVVVDERGKYSIKNPAEALGAVNIHFPGNIWDARMIVRGNITYPIRGYQEVEDAARYMVDHLWVQPDKHLVRLFTKLPKDQHLTVEKVLMKRWTRYRYIGSNNFSKDINTTDTSSSTGGKAGSVGSKSAVKDTISVSSSEQLEAHDLLLQVTEVQNLLIGSSPVDTQAIRARCAPLAEMVRRGRQWYEVSLVSSAVDAILKSNANIEVGERTDDWRSLDLFGNNAILLHDNMPDCPDPELQPRPVASAVGAAGIGDLLRLTKEIVQSMDGVGFWNYGPCVDAARILAAGSLNTPSIPNKAITPSLGAMIKADGGLNFNELESIKEVGSSIGGSRAANKPNAASSDQKKEQLEMEYW</sequence>
<reference evidence="2 3" key="1">
    <citation type="submission" date="2019-04" db="EMBL/GenBank/DDBJ databases">
        <title>Friends and foes A comparative genomics studyof 23 Aspergillus species from section Flavi.</title>
        <authorList>
            <consortium name="DOE Joint Genome Institute"/>
            <person name="Kjaerbolling I."/>
            <person name="Vesth T."/>
            <person name="Frisvad J.C."/>
            <person name="Nybo J.L."/>
            <person name="Theobald S."/>
            <person name="Kildgaard S."/>
            <person name="Isbrandt T."/>
            <person name="Kuo A."/>
            <person name="Sato A."/>
            <person name="Lyhne E.K."/>
            <person name="Kogle M.E."/>
            <person name="Wiebenga A."/>
            <person name="Kun R.S."/>
            <person name="Lubbers R.J."/>
            <person name="Makela M.R."/>
            <person name="Barry K."/>
            <person name="Chovatia M."/>
            <person name="Clum A."/>
            <person name="Daum C."/>
            <person name="Haridas S."/>
            <person name="He G."/>
            <person name="LaButti K."/>
            <person name="Lipzen A."/>
            <person name="Mondo S."/>
            <person name="Riley R."/>
            <person name="Salamov A."/>
            <person name="Simmons B.A."/>
            <person name="Magnuson J.K."/>
            <person name="Henrissat B."/>
            <person name="Mortensen U.H."/>
            <person name="Larsen T.O."/>
            <person name="Devries R.P."/>
            <person name="Grigoriev I.V."/>
            <person name="Machida M."/>
            <person name="Baker S.E."/>
            <person name="Andersen M.R."/>
        </authorList>
    </citation>
    <scope>NUCLEOTIDE SEQUENCE [LARGE SCALE GENOMIC DNA]</scope>
    <source>
        <strain evidence="2 3">IBT 29228</strain>
    </source>
</reference>
<protein>
    <submittedName>
        <fullName evidence="2">Uncharacterized protein</fullName>
    </submittedName>
</protein>
<feature type="region of interest" description="Disordered" evidence="1">
    <location>
        <begin position="639"/>
        <end position="662"/>
    </location>
</feature>
<dbReference type="AlphaFoldDB" id="A0A5N7BK71"/>
<feature type="region of interest" description="Disordered" evidence="1">
    <location>
        <begin position="1131"/>
        <end position="1158"/>
    </location>
</feature>
<feature type="region of interest" description="Disordered" evidence="1">
    <location>
        <begin position="265"/>
        <end position="292"/>
    </location>
</feature>
<gene>
    <name evidence="2" type="ORF">BDV26DRAFT_254006</name>
</gene>
<feature type="region of interest" description="Disordered" evidence="1">
    <location>
        <begin position="402"/>
        <end position="428"/>
    </location>
</feature>
<name>A0A5N7BK71_9EURO</name>
<dbReference type="Proteomes" id="UP000326198">
    <property type="component" value="Unassembled WGS sequence"/>
</dbReference>
<evidence type="ECO:0000313" key="3">
    <source>
        <dbReference type="Proteomes" id="UP000326198"/>
    </source>
</evidence>